<dbReference type="HOGENOM" id="CLU_897096_0_0_1"/>
<protein>
    <submittedName>
        <fullName evidence="1">Uncharacterized protein</fullName>
    </submittedName>
</protein>
<evidence type="ECO:0000313" key="2">
    <source>
        <dbReference type="Proteomes" id="UP000030706"/>
    </source>
</evidence>
<organism evidence="1 2">
    <name type="scientific">Aureobasidium pullulans EXF-150</name>
    <dbReference type="NCBI Taxonomy" id="1043002"/>
    <lineage>
        <taxon>Eukaryota</taxon>
        <taxon>Fungi</taxon>
        <taxon>Dikarya</taxon>
        <taxon>Ascomycota</taxon>
        <taxon>Pezizomycotina</taxon>
        <taxon>Dothideomycetes</taxon>
        <taxon>Dothideomycetidae</taxon>
        <taxon>Dothideales</taxon>
        <taxon>Saccotheciaceae</taxon>
        <taxon>Aureobasidium</taxon>
    </lineage>
</organism>
<gene>
    <name evidence="1" type="ORF">M438DRAFT_337642</name>
</gene>
<proteinExistence type="predicted"/>
<keyword evidence="2" id="KW-1185">Reference proteome</keyword>
<name>A0A074XDA1_AURPU</name>
<sequence length="310" mass="35469">MAEQQTRPASPTPIFGSPVLNLVERIEEHAYYFLKELDFWLDRTQHPSALEYQDVSSLHPASLEQEIQNAAYVLSIEIELQEEIARMRASAYAQLDRIASAEKPVIVPGITPNGIPGASLRPLPRPLPPSSPPPFTDISPLGILGSIMWHTRAERPRSSVESYRSLNELVTARLNRFLIEEDEYPKRYNIWQQHNLEVDTLKDAMLDDTVAAECQRKLPAALKLEAESRRKFVDSARACFHFIKELEYSQNRSFELDEGSLEGMPDMEKHKLVNQQDESDEFELEYFRSNETFENEVKTLELGLKLSPAI</sequence>
<evidence type="ECO:0000313" key="1">
    <source>
        <dbReference type="EMBL" id="KEQ81664.1"/>
    </source>
</evidence>
<dbReference type="Proteomes" id="UP000030706">
    <property type="component" value="Unassembled WGS sequence"/>
</dbReference>
<dbReference type="AlphaFoldDB" id="A0A074XDA1"/>
<dbReference type="GeneID" id="40746326"/>
<dbReference type="EMBL" id="KL584990">
    <property type="protein sequence ID" value="KEQ81664.1"/>
    <property type="molecule type" value="Genomic_DNA"/>
</dbReference>
<dbReference type="RefSeq" id="XP_029757851.1">
    <property type="nucleotide sequence ID" value="XM_029904020.1"/>
</dbReference>
<reference evidence="1 2" key="1">
    <citation type="journal article" date="2014" name="BMC Genomics">
        <title>Genome sequencing of four Aureobasidium pullulans varieties: biotechnological potential, stress tolerance, and description of new species.</title>
        <authorList>
            <person name="Gostin Ar C."/>
            <person name="Ohm R.A."/>
            <person name="Kogej T."/>
            <person name="Sonjak S."/>
            <person name="Turk M."/>
            <person name="Zajc J."/>
            <person name="Zalar P."/>
            <person name="Grube M."/>
            <person name="Sun H."/>
            <person name="Han J."/>
            <person name="Sharma A."/>
            <person name="Chiniquy J."/>
            <person name="Ngan C.Y."/>
            <person name="Lipzen A."/>
            <person name="Barry K."/>
            <person name="Grigoriev I.V."/>
            <person name="Gunde-Cimerman N."/>
        </authorList>
    </citation>
    <scope>NUCLEOTIDE SEQUENCE [LARGE SCALE GENOMIC DNA]</scope>
    <source>
        <strain evidence="1 2">EXF-150</strain>
    </source>
</reference>
<accession>A0A074XDA1</accession>